<protein>
    <submittedName>
        <fullName evidence="1">Uncharacterized protein</fullName>
    </submittedName>
</protein>
<evidence type="ECO:0000313" key="1">
    <source>
        <dbReference type="EMBL" id="KAJ1162575.1"/>
    </source>
</evidence>
<reference evidence="1" key="1">
    <citation type="journal article" date="2022" name="bioRxiv">
        <title>Sequencing and chromosome-scale assembly of the giantPleurodeles waltlgenome.</title>
        <authorList>
            <person name="Brown T."/>
            <person name="Elewa A."/>
            <person name="Iarovenko S."/>
            <person name="Subramanian E."/>
            <person name="Araus A.J."/>
            <person name="Petzold A."/>
            <person name="Susuki M."/>
            <person name="Suzuki K.-i.T."/>
            <person name="Hayashi T."/>
            <person name="Toyoda A."/>
            <person name="Oliveira C."/>
            <person name="Osipova E."/>
            <person name="Leigh N.D."/>
            <person name="Simon A."/>
            <person name="Yun M.H."/>
        </authorList>
    </citation>
    <scope>NUCLEOTIDE SEQUENCE</scope>
    <source>
        <strain evidence="1">20211129_DDA</strain>
        <tissue evidence="1">Liver</tissue>
    </source>
</reference>
<dbReference type="AlphaFoldDB" id="A0AAV7SFS4"/>
<dbReference type="EMBL" id="JANPWB010000008">
    <property type="protein sequence ID" value="KAJ1162575.1"/>
    <property type="molecule type" value="Genomic_DNA"/>
</dbReference>
<name>A0AAV7SFS4_PLEWA</name>
<evidence type="ECO:0000313" key="2">
    <source>
        <dbReference type="Proteomes" id="UP001066276"/>
    </source>
</evidence>
<proteinExistence type="predicted"/>
<sequence length="70" mass="7370">MVSTRELKRGSGERCAAPSCVLRGADGGAWPALGGPQRHRAPLLTPQAVRVRRSTGAAPMRDALCCPMRG</sequence>
<accession>A0AAV7SFS4</accession>
<dbReference type="Proteomes" id="UP001066276">
    <property type="component" value="Chromosome 4_2"/>
</dbReference>
<gene>
    <name evidence="1" type="ORF">NDU88_003043</name>
</gene>
<keyword evidence="2" id="KW-1185">Reference proteome</keyword>
<comment type="caution">
    <text evidence="1">The sequence shown here is derived from an EMBL/GenBank/DDBJ whole genome shotgun (WGS) entry which is preliminary data.</text>
</comment>
<organism evidence="1 2">
    <name type="scientific">Pleurodeles waltl</name>
    <name type="common">Iberian ribbed newt</name>
    <dbReference type="NCBI Taxonomy" id="8319"/>
    <lineage>
        <taxon>Eukaryota</taxon>
        <taxon>Metazoa</taxon>
        <taxon>Chordata</taxon>
        <taxon>Craniata</taxon>
        <taxon>Vertebrata</taxon>
        <taxon>Euteleostomi</taxon>
        <taxon>Amphibia</taxon>
        <taxon>Batrachia</taxon>
        <taxon>Caudata</taxon>
        <taxon>Salamandroidea</taxon>
        <taxon>Salamandridae</taxon>
        <taxon>Pleurodelinae</taxon>
        <taxon>Pleurodeles</taxon>
    </lineage>
</organism>